<dbReference type="GO" id="GO:0007018">
    <property type="term" value="P:microtubule-based movement"/>
    <property type="evidence" value="ECO:0007669"/>
    <property type="project" value="InterPro"/>
</dbReference>
<evidence type="ECO:0000259" key="8">
    <source>
        <dbReference type="PROSITE" id="PS50067"/>
    </source>
</evidence>
<dbReference type="PANTHER" id="PTHR47968:SF71">
    <property type="entry name" value="KINESIN-LIKE PROTEIN"/>
    <property type="match status" value="1"/>
</dbReference>
<sequence length="538" mass="57925">PSGESVCLCHGGGSVAVVLRVRPPNPRERAAPSVLHVLNQRAVLFTSEEPGGTGTGPGPSPGPGRRRRSLEFEFDHVFGERATQEEVFEHTTLPLLDTLLAGYNCSVFAYGASGVGKTHTMMGTKRTPGIVHLATVELYKRLERIKPQPDLHVLLQVYKERVYDLLKPQGPLNVWEQPGKGVVAQGLSLHQPTTPEQLLALLAKGNKNRAQRSTKANAASSRSHAIFQIQVKHWDLTGGPSRGLRVAKLSFIDLAGSERAWDTPGRGEGMWEGTSINRSLLAFKSVVRALAGAKGGQSHVPFRDSKLTLLLKDSLVGSFRSTVIAAVSPAAPAGPDTYSTLRFASRARHITLPVSTGMAPRGGPDAKVIFEVSAQSWCSSADLVTLHQLHHCPLLLSFLFQVGFHGMGFLLASSLPIPALQLPEQILAALLLCLAQQSHVEPEARGARQALQDLKDGSSVPSMDVLCQHCQELPQEAKAHISLEDPAQSLPSKLQQKLVFLCPTFQAPAPIAVKFCSGAGQLDQLLEEKGTLSSFCFV</sequence>
<evidence type="ECO:0000256" key="1">
    <source>
        <dbReference type="ARBA" id="ARBA00004245"/>
    </source>
</evidence>
<organism evidence="9 10">
    <name type="scientific">Junco hyemalis</name>
    <name type="common">Dark-eyed junco</name>
    <dbReference type="NCBI Taxonomy" id="40217"/>
    <lineage>
        <taxon>Eukaryota</taxon>
        <taxon>Metazoa</taxon>
        <taxon>Chordata</taxon>
        <taxon>Craniata</taxon>
        <taxon>Vertebrata</taxon>
        <taxon>Euteleostomi</taxon>
        <taxon>Archelosauria</taxon>
        <taxon>Archosauria</taxon>
        <taxon>Dinosauria</taxon>
        <taxon>Saurischia</taxon>
        <taxon>Theropoda</taxon>
        <taxon>Coelurosauria</taxon>
        <taxon>Aves</taxon>
        <taxon>Neognathae</taxon>
        <taxon>Neoaves</taxon>
        <taxon>Telluraves</taxon>
        <taxon>Australaves</taxon>
        <taxon>Passeriformes</taxon>
        <taxon>Passerellidae</taxon>
        <taxon>Junco</taxon>
    </lineage>
</organism>
<evidence type="ECO:0000256" key="5">
    <source>
        <dbReference type="PROSITE-ProRule" id="PRU00283"/>
    </source>
</evidence>
<comment type="subcellular location">
    <subcellularLocation>
        <location evidence="1">Cytoplasm</location>
        <location evidence="1">Cytoskeleton</location>
    </subcellularLocation>
</comment>
<dbReference type="InterPro" id="IPR027640">
    <property type="entry name" value="Kinesin-like_fam"/>
</dbReference>
<dbReference type="GO" id="GO:0005524">
    <property type="term" value="F:ATP binding"/>
    <property type="evidence" value="ECO:0007669"/>
    <property type="project" value="UniProtKB-UniRule"/>
</dbReference>
<dbReference type="Proteomes" id="UP000694408">
    <property type="component" value="Unplaced"/>
</dbReference>
<dbReference type="PROSITE" id="PS00411">
    <property type="entry name" value="KINESIN_MOTOR_1"/>
    <property type="match status" value="1"/>
</dbReference>
<feature type="domain" description="Kinesin motor" evidence="8">
    <location>
        <begin position="14"/>
        <end position="350"/>
    </location>
</feature>
<feature type="binding site" evidence="5">
    <location>
        <begin position="111"/>
        <end position="118"/>
    </location>
    <ligand>
        <name>ATP</name>
        <dbReference type="ChEBI" id="CHEBI:30616"/>
    </ligand>
</feature>
<evidence type="ECO:0000256" key="4">
    <source>
        <dbReference type="ARBA" id="ARBA00023212"/>
    </source>
</evidence>
<dbReference type="InterPro" id="IPR001752">
    <property type="entry name" value="Kinesin_motor_dom"/>
</dbReference>
<dbReference type="InterPro" id="IPR027417">
    <property type="entry name" value="P-loop_NTPase"/>
</dbReference>
<keyword evidence="5 6" id="KW-0505">Motor protein</keyword>
<dbReference type="PRINTS" id="PR00380">
    <property type="entry name" value="KINESINHEAVY"/>
</dbReference>
<dbReference type="GO" id="GO:0003777">
    <property type="term" value="F:microtubule motor activity"/>
    <property type="evidence" value="ECO:0007669"/>
    <property type="project" value="InterPro"/>
</dbReference>
<name>A0A8C5NKR3_JUNHY</name>
<dbReference type="SMART" id="SM00129">
    <property type="entry name" value="KISc"/>
    <property type="match status" value="1"/>
</dbReference>
<dbReference type="GO" id="GO:0005874">
    <property type="term" value="C:microtubule"/>
    <property type="evidence" value="ECO:0007669"/>
    <property type="project" value="UniProtKB-KW"/>
</dbReference>
<dbReference type="GO" id="GO:0008017">
    <property type="term" value="F:microtubule binding"/>
    <property type="evidence" value="ECO:0007669"/>
    <property type="project" value="InterPro"/>
</dbReference>
<keyword evidence="3 5" id="KW-0067">ATP-binding</keyword>
<reference evidence="9" key="2">
    <citation type="submission" date="2025-09" db="UniProtKB">
        <authorList>
            <consortium name="Ensembl"/>
        </authorList>
    </citation>
    <scope>IDENTIFICATION</scope>
</reference>
<keyword evidence="2 5" id="KW-0547">Nucleotide-binding</keyword>
<dbReference type="Ensembl" id="ENSJHYT00000008032.1">
    <property type="protein sequence ID" value="ENSJHYP00000006581.1"/>
    <property type="gene ID" value="ENSJHYG00000005287.1"/>
</dbReference>
<dbReference type="PROSITE" id="PS50067">
    <property type="entry name" value="KINESIN_MOTOR_2"/>
    <property type="match status" value="1"/>
</dbReference>
<proteinExistence type="inferred from homology"/>
<keyword evidence="4" id="KW-0206">Cytoskeleton</keyword>
<evidence type="ECO:0000256" key="3">
    <source>
        <dbReference type="ARBA" id="ARBA00022840"/>
    </source>
</evidence>
<dbReference type="InterPro" id="IPR036961">
    <property type="entry name" value="Kinesin_motor_dom_sf"/>
</dbReference>
<dbReference type="SUPFAM" id="SSF52540">
    <property type="entry name" value="P-loop containing nucleoside triphosphate hydrolases"/>
    <property type="match status" value="1"/>
</dbReference>
<protein>
    <recommendedName>
        <fullName evidence="6">Kinesin-like protein</fullName>
    </recommendedName>
</protein>
<reference evidence="9" key="1">
    <citation type="submission" date="2025-08" db="UniProtKB">
        <authorList>
            <consortium name="Ensembl"/>
        </authorList>
    </citation>
    <scope>IDENTIFICATION</scope>
</reference>
<keyword evidence="10" id="KW-1185">Reference proteome</keyword>
<dbReference type="AlphaFoldDB" id="A0A8C5NKR3"/>
<evidence type="ECO:0000256" key="7">
    <source>
        <dbReference type="SAM" id="MobiDB-lite"/>
    </source>
</evidence>
<comment type="similarity">
    <text evidence="5 6">Belongs to the TRAFAC class myosin-kinesin ATPase superfamily. Kinesin family.</text>
</comment>
<evidence type="ECO:0000313" key="9">
    <source>
        <dbReference type="Ensembl" id="ENSJHYP00000006581.1"/>
    </source>
</evidence>
<dbReference type="PANTHER" id="PTHR47968">
    <property type="entry name" value="CENTROMERE PROTEIN E"/>
    <property type="match status" value="1"/>
</dbReference>
<dbReference type="Pfam" id="PF00225">
    <property type="entry name" value="Kinesin"/>
    <property type="match status" value="1"/>
</dbReference>
<evidence type="ECO:0000313" key="10">
    <source>
        <dbReference type="Proteomes" id="UP000694408"/>
    </source>
</evidence>
<evidence type="ECO:0000256" key="6">
    <source>
        <dbReference type="RuleBase" id="RU000394"/>
    </source>
</evidence>
<keyword evidence="6" id="KW-0493">Microtubule</keyword>
<accession>A0A8C5NKR3</accession>
<keyword evidence="4" id="KW-0963">Cytoplasm</keyword>
<evidence type="ECO:0000256" key="2">
    <source>
        <dbReference type="ARBA" id="ARBA00022741"/>
    </source>
</evidence>
<dbReference type="InterPro" id="IPR019821">
    <property type="entry name" value="Kinesin_motor_CS"/>
</dbReference>
<feature type="region of interest" description="Disordered" evidence="7">
    <location>
        <begin position="45"/>
        <end position="67"/>
    </location>
</feature>
<dbReference type="Gene3D" id="3.40.850.10">
    <property type="entry name" value="Kinesin motor domain"/>
    <property type="match status" value="1"/>
</dbReference>